<evidence type="ECO:0000259" key="1">
    <source>
        <dbReference type="Pfam" id="PF01968"/>
    </source>
</evidence>
<keyword evidence="4" id="KW-1185">Reference proteome</keyword>
<dbReference type="PANTHER" id="PTHR11365">
    <property type="entry name" value="5-OXOPROLINASE RELATED"/>
    <property type="match status" value="1"/>
</dbReference>
<accession>A0A4V2EYD9</accession>
<dbReference type="EMBL" id="SGWX01000001">
    <property type="protein sequence ID" value="RZS62650.1"/>
    <property type="molecule type" value="Genomic_DNA"/>
</dbReference>
<evidence type="ECO:0000313" key="4">
    <source>
        <dbReference type="Proteomes" id="UP000293852"/>
    </source>
</evidence>
<reference evidence="3 4" key="1">
    <citation type="submission" date="2019-02" db="EMBL/GenBank/DDBJ databases">
        <title>Sequencing the genomes of 1000 actinobacteria strains.</title>
        <authorList>
            <person name="Klenk H.-P."/>
        </authorList>
    </citation>
    <scope>NUCLEOTIDE SEQUENCE [LARGE SCALE GENOMIC DNA]</scope>
    <source>
        <strain evidence="3 4">DSM 16932</strain>
    </source>
</reference>
<organism evidence="3 4">
    <name type="scientific">Xylanimonas ulmi</name>
    <dbReference type="NCBI Taxonomy" id="228973"/>
    <lineage>
        <taxon>Bacteria</taxon>
        <taxon>Bacillati</taxon>
        <taxon>Actinomycetota</taxon>
        <taxon>Actinomycetes</taxon>
        <taxon>Micrococcales</taxon>
        <taxon>Promicromonosporaceae</taxon>
        <taxon>Xylanimonas</taxon>
    </lineage>
</organism>
<feature type="domain" description="Hydantoinase A/oxoprolinase" evidence="1">
    <location>
        <begin position="193"/>
        <end position="500"/>
    </location>
</feature>
<dbReference type="AlphaFoldDB" id="A0A4V2EYD9"/>
<gene>
    <name evidence="3" type="ORF">EV386_2994</name>
</gene>
<dbReference type="GO" id="GO:0006749">
    <property type="term" value="P:glutathione metabolic process"/>
    <property type="evidence" value="ECO:0007669"/>
    <property type="project" value="TreeGrafter"/>
</dbReference>
<comment type="caution">
    <text evidence="3">The sequence shown here is derived from an EMBL/GenBank/DDBJ whole genome shotgun (WGS) entry which is preliminary data.</text>
</comment>
<evidence type="ECO:0000259" key="2">
    <source>
        <dbReference type="Pfam" id="PF05378"/>
    </source>
</evidence>
<dbReference type="GO" id="GO:0017168">
    <property type="term" value="F:5-oxoprolinase (ATP-hydrolyzing) activity"/>
    <property type="evidence" value="ECO:0007669"/>
    <property type="project" value="TreeGrafter"/>
</dbReference>
<proteinExistence type="predicted"/>
<feature type="domain" description="Hydantoinase/oxoprolinase N-terminal" evidence="2">
    <location>
        <begin position="4"/>
        <end position="172"/>
    </location>
</feature>
<dbReference type="Gene3D" id="3.30.420.40">
    <property type="match status" value="1"/>
</dbReference>
<dbReference type="Pfam" id="PF01968">
    <property type="entry name" value="Hydantoinase_A"/>
    <property type="match status" value="1"/>
</dbReference>
<dbReference type="SUPFAM" id="SSF53067">
    <property type="entry name" value="Actin-like ATPase domain"/>
    <property type="match status" value="1"/>
</dbReference>
<dbReference type="InterPro" id="IPR043129">
    <property type="entry name" value="ATPase_NBD"/>
</dbReference>
<dbReference type="InterPro" id="IPR045079">
    <property type="entry name" value="Oxoprolinase-like"/>
</dbReference>
<dbReference type="OrthoDB" id="9768323at2"/>
<evidence type="ECO:0000313" key="3">
    <source>
        <dbReference type="EMBL" id="RZS62650.1"/>
    </source>
</evidence>
<dbReference type="PANTHER" id="PTHR11365:SF23">
    <property type="entry name" value="HYPOTHETICAL 5-OXOPROLINASE (EUROFUNG)-RELATED"/>
    <property type="match status" value="1"/>
</dbReference>
<protein>
    <submittedName>
        <fullName evidence="3">N-methylhydantoinase A/oxoprolinase/acetone carboxylase beta subunit</fullName>
    </submittedName>
</protein>
<dbReference type="GO" id="GO:0005829">
    <property type="term" value="C:cytosol"/>
    <property type="evidence" value="ECO:0007669"/>
    <property type="project" value="TreeGrafter"/>
</dbReference>
<dbReference type="InterPro" id="IPR002821">
    <property type="entry name" value="Hydantoinase_A"/>
</dbReference>
<dbReference type="InterPro" id="IPR008040">
    <property type="entry name" value="Hydant_A_N"/>
</dbReference>
<dbReference type="Pfam" id="PF05378">
    <property type="entry name" value="Hydant_A_N"/>
    <property type="match status" value="1"/>
</dbReference>
<sequence length="704" mass="74335">MKVRIGIDVGGTHTKAVAIDADTNEILSKGTVMTTHHHPRGVAQGVVDAFQRCLENGDVDPSDVIFIAHSTTQATNALLEGDTAVVGVVGIGKRGLEGWLSRRQTEIRDIDLGTGKSIEVRSAFMTSKELTADSARGVVDELRRQGSQVIVASKAFGVDDPTEEELVGAAAQACALPTTTASAITKLYGLKTRTRTAALNASILPTMLTTANSTEAAVRSAGISVPLMIMRGDGGVMRIDEMRHKPILTMLSGPAASVVGALMYLRASNGIYFEVGGTSTNIGVIKDARPTVDYSVIGGHRTYVNSLDVRVLGVAGGSMVRASTGAITDVGPRSAHIADLPYAAFTDPDLLQGATLYRFQPRPGDPDDYLGVRLANGDCVTITTTCAANAAGVLSPGDFSTGSQKSARAAVGLLAAELGLTIEQTAKQILDRACAKITPVVDELIAKYKLEREQVVLVGAGGGAGTLLRHTGETTGLPYQIPDNADVISSIGVALAMVREMVQRTMPNPTAAEIVELKKEAASLALKAGAVEDTIELFLEIDDQTQTVTCIAVGSTEVRTTDLTRQATFDEARQMAAQSIGLSAAEVSLHADTGHYWVFGAQKEGRRPLRVVDRQAFIKVQRSNASCVLADTQDADAALRRAWSESGNYSMQIALQPDAFVLRGAKLVDYSGLPDVSQVADLMASEFADPSDEPFVILTARNEL</sequence>
<dbReference type="RefSeq" id="WP_130416119.1">
    <property type="nucleotide sequence ID" value="NZ_SGWX01000001.1"/>
</dbReference>
<name>A0A4V2EYD9_9MICO</name>
<dbReference type="Proteomes" id="UP000293852">
    <property type="component" value="Unassembled WGS sequence"/>
</dbReference>